<evidence type="ECO:0008006" key="4">
    <source>
        <dbReference type="Google" id="ProtNLM"/>
    </source>
</evidence>
<dbReference type="Proteomes" id="UP001203297">
    <property type="component" value="Unassembled WGS sequence"/>
</dbReference>
<proteinExistence type="predicted"/>
<dbReference type="AlphaFoldDB" id="A0AAD4QKF1"/>
<comment type="caution">
    <text evidence="2">The sequence shown here is derived from an EMBL/GenBank/DDBJ whole genome shotgun (WGS) entry which is preliminary data.</text>
</comment>
<keyword evidence="1" id="KW-0732">Signal</keyword>
<reference evidence="2" key="1">
    <citation type="journal article" date="2022" name="New Phytol.">
        <title>Evolutionary transition to the ectomycorrhizal habit in the genomes of a hyperdiverse lineage of mushroom-forming fungi.</title>
        <authorList>
            <person name="Looney B."/>
            <person name="Miyauchi S."/>
            <person name="Morin E."/>
            <person name="Drula E."/>
            <person name="Courty P.E."/>
            <person name="Kohler A."/>
            <person name="Kuo A."/>
            <person name="LaButti K."/>
            <person name="Pangilinan J."/>
            <person name="Lipzen A."/>
            <person name="Riley R."/>
            <person name="Andreopoulos W."/>
            <person name="He G."/>
            <person name="Johnson J."/>
            <person name="Nolan M."/>
            <person name="Tritt A."/>
            <person name="Barry K.W."/>
            <person name="Grigoriev I.V."/>
            <person name="Nagy L.G."/>
            <person name="Hibbett D."/>
            <person name="Henrissat B."/>
            <person name="Matheny P.B."/>
            <person name="Labbe J."/>
            <person name="Martin F.M."/>
        </authorList>
    </citation>
    <scope>NUCLEOTIDE SEQUENCE</scope>
    <source>
        <strain evidence="2">BPL690</strain>
    </source>
</reference>
<gene>
    <name evidence="2" type="ORF">B0F90DRAFT_1668482</name>
</gene>
<sequence length="205" mass="20738">MKIALVLAVIAAPLVAVAEPSDSVLAGVLLRQLGSGLHARSGIDPSTISKECQSPCSPIIKTLDACDDAASCECTQANFEALANCMNCLQALAPQYEGIPPAETYLDSFRGACADFNLELNDAPITATPTGIASTGDPFSIFNAPTPTSGATAALTAQTNPLLPTRGAVGAKTGSAVGFSAPRFWDAGAAVAITGVVVILSGFLL</sequence>
<name>A0AAD4QKF1_9AGAM</name>
<evidence type="ECO:0000256" key="1">
    <source>
        <dbReference type="SAM" id="SignalP"/>
    </source>
</evidence>
<feature type="signal peptide" evidence="1">
    <location>
        <begin position="1"/>
        <end position="18"/>
    </location>
</feature>
<keyword evidence="3" id="KW-1185">Reference proteome</keyword>
<organism evidence="2 3">
    <name type="scientific">Multifurca ochricompacta</name>
    <dbReference type="NCBI Taxonomy" id="376703"/>
    <lineage>
        <taxon>Eukaryota</taxon>
        <taxon>Fungi</taxon>
        <taxon>Dikarya</taxon>
        <taxon>Basidiomycota</taxon>
        <taxon>Agaricomycotina</taxon>
        <taxon>Agaricomycetes</taxon>
        <taxon>Russulales</taxon>
        <taxon>Russulaceae</taxon>
        <taxon>Multifurca</taxon>
    </lineage>
</organism>
<protein>
    <recommendedName>
        <fullName evidence="4">Extracellular membrane protein CFEM domain-containing protein</fullName>
    </recommendedName>
</protein>
<dbReference type="EMBL" id="WTXG01000020">
    <property type="protein sequence ID" value="KAI0299987.1"/>
    <property type="molecule type" value="Genomic_DNA"/>
</dbReference>
<evidence type="ECO:0000313" key="2">
    <source>
        <dbReference type="EMBL" id="KAI0299987.1"/>
    </source>
</evidence>
<evidence type="ECO:0000313" key="3">
    <source>
        <dbReference type="Proteomes" id="UP001203297"/>
    </source>
</evidence>
<feature type="chain" id="PRO_5042284667" description="Extracellular membrane protein CFEM domain-containing protein" evidence="1">
    <location>
        <begin position="19"/>
        <end position="205"/>
    </location>
</feature>
<accession>A0AAD4QKF1</accession>